<evidence type="ECO:0000256" key="1">
    <source>
        <dbReference type="ARBA" id="ARBA00022670"/>
    </source>
</evidence>
<comment type="caution">
    <text evidence="5">The sequence shown here is derived from an EMBL/GenBank/DDBJ whole genome shotgun (WGS) entry which is preliminary data.</text>
</comment>
<dbReference type="PRINTS" id="PR00834">
    <property type="entry name" value="PROTEASES2C"/>
</dbReference>
<feature type="transmembrane region" description="Helical" evidence="3">
    <location>
        <begin position="12"/>
        <end position="36"/>
    </location>
</feature>
<dbReference type="InterPro" id="IPR001940">
    <property type="entry name" value="Peptidase_S1C"/>
</dbReference>
<keyword evidence="3" id="KW-1133">Transmembrane helix</keyword>
<dbReference type="Gene3D" id="2.30.42.10">
    <property type="match status" value="1"/>
</dbReference>
<organism evidence="5 6">
    <name type="scientific">Methanosuratincola subterraneus</name>
    <dbReference type="NCBI Taxonomy" id="2593994"/>
    <lineage>
        <taxon>Archaea</taxon>
        <taxon>Thermoproteota</taxon>
        <taxon>Methanosuratincolia</taxon>
        <taxon>Candidatus Methanomethylicales</taxon>
        <taxon>Candidatus Methanomethylicaceae</taxon>
        <taxon>Candidatus Methanosuratincola (ex Vanwonterghem et al. 2016)</taxon>
    </lineage>
</organism>
<dbReference type="EMBL" id="RXGA01000003">
    <property type="protein sequence ID" value="RWX73492.1"/>
    <property type="molecule type" value="Genomic_DNA"/>
</dbReference>
<dbReference type="InterPro" id="IPR051201">
    <property type="entry name" value="Chloro_Bact_Ser_Proteases"/>
</dbReference>
<keyword evidence="3" id="KW-0812">Transmembrane</keyword>
<proteinExistence type="predicted"/>
<dbReference type="GO" id="GO:0004252">
    <property type="term" value="F:serine-type endopeptidase activity"/>
    <property type="evidence" value="ECO:0007669"/>
    <property type="project" value="InterPro"/>
</dbReference>
<dbReference type="Pfam" id="PF13365">
    <property type="entry name" value="Trypsin_2"/>
    <property type="match status" value="1"/>
</dbReference>
<dbReference type="SMART" id="SM00228">
    <property type="entry name" value="PDZ"/>
    <property type="match status" value="1"/>
</dbReference>
<gene>
    <name evidence="5" type="ORF">Metus_1466</name>
</gene>
<protein>
    <recommendedName>
        <fullName evidence="4">PDZ domain-containing protein</fullName>
    </recommendedName>
</protein>
<evidence type="ECO:0000256" key="3">
    <source>
        <dbReference type="SAM" id="Phobius"/>
    </source>
</evidence>
<reference evidence="5 6" key="1">
    <citation type="submission" date="2018-12" db="EMBL/GenBank/DDBJ databases">
        <title>The complete genome of the methanogenic archaea of the candidate phylum Verstraetearchaeota, obtained from the metagenome of underground thermal water.</title>
        <authorList>
            <person name="Kadnikov V.V."/>
            <person name="Mardanov A.V."/>
            <person name="Beletsky A.V."/>
            <person name="Karnachuk O.V."/>
            <person name="Ravin N.V."/>
        </authorList>
    </citation>
    <scope>NUCLEOTIDE SEQUENCE [LARGE SCALE GENOMIC DNA]</scope>
    <source>
        <strain evidence="5">Ch88</strain>
    </source>
</reference>
<dbReference type="InterPro" id="IPR001478">
    <property type="entry name" value="PDZ"/>
</dbReference>
<evidence type="ECO:0000313" key="5">
    <source>
        <dbReference type="EMBL" id="RWX73492.1"/>
    </source>
</evidence>
<keyword evidence="3" id="KW-0472">Membrane</keyword>
<dbReference type="Gene3D" id="2.40.10.120">
    <property type="match status" value="1"/>
</dbReference>
<dbReference type="PROSITE" id="PS50106">
    <property type="entry name" value="PDZ"/>
    <property type="match status" value="1"/>
</dbReference>
<accession>A0A3S3VFK6</accession>
<dbReference type="SUPFAM" id="SSF50156">
    <property type="entry name" value="PDZ domain-like"/>
    <property type="match status" value="1"/>
</dbReference>
<dbReference type="AlphaFoldDB" id="A0A3S3VFK6"/>
<evidence type="ECO:0000259" key="4">
    <source>
        <dbReference type="PROSITE" id="PS50106"/>
    </source>
</evidence>
<evidence type="ECO:0000313" key="6">
    <source>
        <dbReference type="Proteomes" id="UP000288215"/>
    </source>
</evidence>
<feature type="domain" description="PDZ" evidence="4">
    <location>
        <begin position="298"/>
        <end position="389"/>
    </location>
</feature>
<dbReference type="PANTHER" id="PTHR43343:SF3">
    <property type="entry name" value="PROTEASE DO-LIKE 8, CHLOROPLASTIC"/>
    <property type="match status" value="1"/>
</dbReference>
<dbReference type="PANTHER" id="PTHR43343">
    <property type="entry name" value="PEPTIDASE S12"/>
    <property type="match status" value="1"/>
</dbReference>
<dbReference type="Proteomes" id="UP000288215">
    <property type="component" value="Unassembled WGS sequence"/>
</dbReference>
<name>A0A3S3VFK6_METS7</name>
<dbReference type="Pfam" id="PF13180">
    <property type="entry name" value="PDZ_2"/>
    <property type="match status" value="1"/>
</dbReference>
<sequence>MVFGMPAPKFASASRASIIPLLLIIFVAGMYVGLLFNQGSGTSVNETALVQRIGALESQVAALQSQINDMQARNLTVQSINQVYLSVRDSIVTVSGLVQSTDIFGRTSYTSVIGSGFVVNLTGESLIVTNYHVVSGVVNGSVTFVDGEAYPFEVIGLDKYSDLAVLRASAPAEKLVPLTIASSSSLSVGDLVIAIGNPYGLESTMTSGIVSQINRAIQTETAGNFSIAGVIQITAPINPGNSGGPLLDSQGRVVGITTAIITGSQNVGFAIPSDTIIREFASLVETGGYVHPYLGITGYSLNYAASRALGLNQTWGVLVQTVISGGPADRAGIRGGNQSVTVGGDLIRAGGDIILYIDGVKIKSMDELSSYLVTRYPGQQIALTVLRDGAVREIRATLGARP</sequence>
<dbReference type="InterPro" id="IPR036034">
    <property type="entry name" value="PDZ_sf"/>
</dbReference>
<dbReference type="SUPFAM" id="SSF50494">
    <property type="entry name" value="Trypsin-like serine proteases"/>
    <property type="match status" value="1"/>
</dbReference>
<keyword evidence="2" id="KW-0378">Hydrolase</keyword>
<dbReference type="GO" id="GO:0006508">
    <property type="term" value="P:proteolysis"/>
    <property type="evidence" value="ECO:0007669"/>
    <property type="project" value="UniProtKB-KW"/>
</dbReference>
<evidence type="ECO:0000256" key="2">
    <source>
        <dbReference type="ARBA" id="ARBA00022801"/>
    </source>
</evidence>
<dbReference type="InterPro" id="IPR009003">
    <property type="entry name" value="Peptidase_S1_PA"/>
</dbReference>
<keyword evidence="1" id="KW-0645">Protease</keyword>